<proteinExistence type="predicted"/>
<name>A0ABU5A9Q2_9HYPH</name>
<dbReference type="RefSeq" id="WP_320249523.1">
    <property type="nucleotide sequence ID" value="NZ_JAVIIQ010000006.1"/>
</dbReference>
<reference evidence="1 2" key="1">
    <citation type="submission" date="2023-08" db="EMBL/GenBank/DDBJ databases">
        <title>Implementing the SeqCode for naming new Mesorhizobium species isolated from Vachellia karroo root nodules.</title>
        <authorList>
            <person name="Van Lill M."/>
        </authorList>
    </citation>
    <scope>NUCLEOTIDE SEQUENCE [LARGE SCALE GENOMIC DNA]</scope>
    <source>
        <strain evidence="1 2">VK25D</strain>
    </source>
</reference>
<comment type="caution">
    <text evidence="1">The sequence shown here is derived from an EMBL/GenBank/DDBJ whole genome shotgun (WGS) entry which is preliminary data.</text>
</comment>
<organism evidence="1 2">
    <name type="scientific">Mesorhizobium vachelliae</name>
    <dbReference type="NCBI Taxonomy" id="3072309"/>
    <lineage>
        <taxon>Bacteria</taxon>
        <taxon>Pseudomonadati</taxon>
        <taxon>Pseudomonadota</taxon>
        <taxon>Alphaproteobacteria</taxon>
        <taxon>Hyphomicrobiales</taxon>
        <taxon>Phyllobacteriaceae</taxon>
        <taxon>Mesorhizobium</taxon>
    </lineage>
</organism>
<dbReference type="EMBL" id="JAVIIQ010000006">
    <property type="protein sequence ID" value="MDX8532933.1"/>
    <property type="molecule type" value="Genomic_DNA"/>
</dbReference>
<sequence length="106" mass="11778">MKIKPEAVPAAHGYLRVGGDDVIEIEALDGDRAGDAVDHGRMAFGQHAMLAFALRMRRLPGFFLGARRLRARPRLRTCAHGFRPRLFASACPLIRFGHRPSIGMRT</sequence>
<evidence type="ECO:0000313" key="2">
    <source>
        <dbReference type="Proteomes" id="UP001285154"/>
    </source>
</evidence>
<gene>
    <name evidence="1" type="ORF">RFM42_18230</name>
</gene>
<evidence type="ECO:0000313" key="1">
    <source>
        <dbReference type="EMBL" id="MDX8532933.1"/>
    </source>
</evidence>
<keyword evidence="2" id="KW-1185">Reference proteome</keyword>
<accession>A0ABU5A9Q2</accession>
<dbReference type="Proteomes" id="UP001285154">
    <property type="component" value="Unassembled WGS sequence"/>
</dbReference>
<protein>
    <submittedName>
        <fullName evidence="1">Uncharacterized protein</fullName>
    </submittedName>
</protein>